<evidence type="ECO:0000313" key="1">
    <source>
        <dbReference type="EMBL" id="KAL2272837.1"/>
    </source>
</evidence>
<proteinExistence type="predicted"/>
<dbReference type="Proteomes" id="UP001600888">
    <property type="component" value="Unassembled WGS sequence"/>
</dbReference>
<organism evidence="1 2">
    <name type="scientific">Diaporthe vaccinii</name>
    <dbReference type="NCBI Taxonomy" id="105482"/>
    <lineage>
        <taxon>Eukaryota</taxon>
        <taxon>Fungi</taxon>
        <taxon>Dikarya</taxon>
        <taxon>Ascomycota</taxon>
        <taxon>Pezizomycotina</taxon>
        <taxon>Sordariomycetes</taxon>
        <taxon>Sordariomycetidae</taxon>
        <taxon>Diaporthales</taxon>
        <taxon>Diaporthaceae</taxon>
        <taxon>Diaporthe</taxon>
        <taxon>Diaporthe eres species complex</taxon>
    </lineage>
</organism>
<reference evidence="1 2" key="1">
    <citation type="submission" date="2024-03" db="EMBL/GenBank/DDBJ databases">
        <title>A high-quality draft genome sequence of Diaporthe vaccinii, a causative agent of upright dieback and viscid rot disease in cranberry plants.</title>
        <authorList>
            <person name="Sarrasin M."/>
            <person name="Lang B.F."/>
            <person name="Burger G."/>
        </authorList>
    </citation>
    <scope>NUCLEOTIDE SEQUENCE [LARGE SCALE GENOMIC DNA]</scope>
    <source>
        <strain evidence="1 2">IS7</strain>
    </source>
</reference>
<gene>
    <name evidence="1" type="ORF">FJTKL_05955</name>
</gene>
<evidence type="ECO:0008006" key="3">
    <source>
        <dbReference type="Google" id="ProtNLM"/>
    </source>
</evidence>
<dbReference type="EMBL" id="JBAWTH010000213">
    <property type="protein sequence ID" value="KAL2272837.1"/>
    <property type="molecule type" value="Genomic_DNA"/>
</dbReference>
<keyword evidence="2" id="KW-1185">Reference proteome</keyword>
<sequence>MDSNLTNIATNLTNTVLANRGEQGQRNAVLVSQHGTNIRDPGFLSHDFRKTFHAPPRLYFTAESDQFDAATLSEWQNAGFTVEYFSMGKGGKSYTRKLESLFTKPLELGETFGIIAYGDAAGACLEHFHIIDNNHENKLGCLVAYYPNIIPDPRAAFPSTMEVVVHLAGDEVGEVHHSQLAGVEGKRKVVRHDLKDAKGKGKKLDMAYPCYKYDAEPGFAERDLDVYDEDSAEQAKDRTLMAVKKAFRVLATDKACDEDCKTGQ</sequence>
<accession>A0ABR4DTD3</accession>
<evidence type="ECO:0000313" key="2">
    <source>
        <dbReference type="Proteomes" id="UP001600888"/>
    </source>
</evidence>
<name>A0ABR4DTD3_9PEZI</name>
<comment type="caution">
    <text evidence="1">The sequence shown here is derived from an EMBL/GenBank/DDBJ whole genome shotgun (WGS) entry which is preliminary data.</text>
</comment>
<protein>
    <recommendedName>
        <fullName evidence="3">Dienelactone hydrolase</fullName>
    </recommendedName>
</protein>